<dbReference type="Pfam" id="PF11305">
    <property type="entry name" value="DUF3107"/>
    <property type="match status" value="1"/>
</dbReference>
<protein>
    <submittedName>
        <fullName evidence="1">Protein of uncharacterized function (DUF3107)</fullName>
    </submittedName>
</protein>
<accession>A0A239WRC1</accession>
<dbReference type="InterPro" id="IPR021456">
    <property type="entry name" value="DUF3107"/>
</dbReference>
<dbReference type="GeneID" id="85153996"/>
<dbReference type="KEGG" id="cgrn:4412665_01453"/>
<proteinExistence type="predicted"/>
<dbReference type="Proteomes" id="UP000215332">
    <property type="component" value="Chromosome 1"/>
</dbReference>
<evidence type="ECO:0000313" key="2">
    <source>
        <dbReference type="Proteomes" id="UP000215332"/>
    </source>
</evidence>
<dbReference type="RefSeq" id="WP_023035230.1">
    <property type="nucleotide sequence ID" value="NZ_AP026710.1"/>
</dbReference>
<dbReference type="EMBL" id="LT906441">
    <property type="protein sequence ID" value="SNV37041.1"/>
    <property type="molecule type" value="Genomic_DNA"/>
</dbReference>
<gene>
    <name evidence="1" type="ORF">SAMEA4412665_01453</name>
</gene>
<reference evidence="1 2" key="1">
    <citation type="submission" date="2017-06" db="EMBL/GenBank/DDBJ databases">
        <authorList>
            <consortium name="Pathogen Informatics"/>
        </authorList>
    </citation>
    <scope>NUCLEOTIDE SEQUENCE [LARGE SCALE GENOMIC DNA]</scope>
    <source>
        <strain evidence="1 2">NCTC11865</strain>
    </source>
</reference>
<sequence>MEIKIGITDMPHEIVVDVEQTPEEIEAQLRAALAEEHGVFALAGSKGRRVLIPSRSIGYVDLGEANPHKVGFGTL</sequence>
<evidence type="ECO:0000313" key="1">
    <source>
        <dbReference type="EMBL" id="SNV37041.1"/>
    </source>
</evidence>
<organism evidence="1 2">
    <name type="scientific">Cutibacterium granulosum</name>
    <dbReference type="NCBI Taxonomy" id="33011"/>
    <lineage>
        <taxon>Bacteria</taxon>
        <taxon>Bacillati</taxon>
        <taxon>Actinomycetota</taxon>
        <taxon>Actinomycetes</taxon>
        <taxon>Propionibacteriales</taxon>
        <taxon>Propionibacteriaceae</taxon>
        <taxon>Cutibacterium</taxon>
    </lineage>
</organism>
<accession>A0A2W5EQA0</accession>
<dbReference type="AlphaFoldDB" id="A0A239WRC1"/>
<name>A0A239WRC1_9ACTN</name>